<feature type="compositionally biased region" description="Polar residues" evidence="2">
    <location>
        <begin position="922"/>
        <end position="935"/>
    </location>
</feature>
<dbReference type="EMBL" id="CAVLEF010000279">
    <property type="protein sequence ID" value="CAK1554757.1"/>
    <property type="molecule type" value="Genomic_DNA"/>
</dbReference>
<feature type="compositionally biased region" description="Basic residues" evidence="2">
    <location>
        <begin position="3525"/>
        <end position="3539"/>
    </location>
</feature>
<feature type="domain" description="C2H2-type" evidence="3">
    <location>
        <begin position="2919"/>
        <end position="2948"/>
    </location>
</feature>
<feature type="compositionally biased region" description="Basic and acidic residues" evidence="2">
    <location>
        <begin position="154"/>
        <end position="166"/>
    </location>
</feature>
<feature type="region of interest" description="Disordered" evidence="2">
    <location>
        <begin position="2710"/>
        <end position="2731"/>
    </location>
</feature>
<sequence length="3825" mass="432266">MRVFNTSPRYFHLLKAWGYPTLAVHTSCCEIRSNSFLNIRTSEEKAPRVDLRTTGGGRSAPPHNFIRKYPDDILTKAQSKHDVGLNPHIIAPDPYVTTAVYIDVFGPDYKDLLTPSQQPNTMSTGDDDSSSGINGRLRPRKSCVSSPQTNKATRKLDSKPSQEKSKRITTPSKALLTKPDDLSKKSDCSIVEYLCPYCDKIFVSKQTASKHARRIHFSTSKQDTFINCLYCNHTEPEPNDIFKHMIDSHPNQYFACLDCHTRFPSTKQLAEHKLNVCDRQKLPYRSKLRQKSSRTSKKPHKIDREVVIHDEERHGYNSIVISCELKPTHVSDAADIEDNIPTNLILPSNKNLAHKVIDKNAVILLDDLQWTKRIPHNFSFHNSDADQILSRLGVVHRSPRTGESTRKEWFKAIDDANQKFERCFDTSFYSKVASNVQENLAKFLDGTFNFNPDSNHTIKTRKAKNSVPINTVEGFPILLSSEQYSRNLFDGYMPRAIAPKHKWKWDNLENEKNPFNADQIKRDSHVNNCIVTLVSSLDIWTQLCMRKKFEEKFKTTPLEKKTEKIKIIGNELKEILESRQLPAPSTHVTRNCVAPSPICQGADFPSSLGLRPTITKYEITPAVLSGEWVRPRCYVCCACGAQTRDPRALSSHISTQHPNAQVQHYEIPGELLMNADILKHLYVPPSPVHNRTRPPRGFRECTKCNKSITIEDLHQHMLDCAGDMPTVRRKCRYRQFGVRKRRARIQDSRMRKKLRKDIHRQNGRPRPKIRTEVGDGETIRKMLADLPAKRHRVMITPLNSSLRPKRKIVKQRAQHNIKKRPTDELKSRKVNMGSVSESNDNSNIGESNISNDPQDESTSNVKRIQNKLTTRNTLLNNKNVKKKRRRAVQLKEDSQSVDADDQPLQESDKIQTDELSMENRPSRINLNTGPNNAREQANASNNDGSNNRDNRQPGQNENNNGNSRDQGPPPQNVPLKHSIARLTADYDTQDKAVQFHHLFLVQQECNNVTQHVPSDRRDLFENKAVAAKLDKPPLAHHQKDEASDSHNSQKNNKLNKNRKGLNDCIAMLRNKLVEPTPKAPDVSIQCTIDETIPTTNEVKPITTVSRIDITVQCPDDSQPMNTLVAPRVKQAKILKLNEELCPNLPSTSEDKNEKHELKPQHKNTVSEKISNPELEKTIKVVDSKITQGLNVEKLIQNQQQVNLLHRPHTNIGDSVTKNYENMHNHCTPDAVNFIKTDITKSTKEVGSNSAGTSDIKALIHSSNTSKQAISTAPMSTSTIPNIREPETNLKTLRSHVQSHEKKGIEPKEQSLEFPAPLVKLKDFEYKEENVIKNKMYSANEIPLAHSNSGVESILTVPLDLSGKLYANKVTAHCSKQDTSFGVKTCEAYETLDLSNKTISKQDNVAPMVQIEDDDVVDLRVKHIISTQSADSSIYSDENIAVTATDLSVRNTETNCLPTDLSIKRNLKAPSLYSNVLHKQRVKEIHPLGLINTDKDIVCLNLSAKEVPTDLSKKTLPIPTSNIKSIEKGYFHSPPTESEKIKIVSAADLSHRYRSKHIISDMDNVRTNQSAQCNTSLASLKSFQKTHSTEENESNESISLRKLQSGTEPMRRSSSSDVTISFINRQNPTHSTNSEIRIQQNSEKSSISLDEVANTPNVASKSPKSGVINISSMAQMQPQTTKSLSPDSFISPIKLISHSTPIMNTVNVSTPELNIPNTTSNYAHITGNDNATHKLLHQVKDSQNIYEEQLKISKSRRSQSIYQERYSDFDDKVLKSCIEQDPETAKKIAMLPKELVEILGNMPLDHRNQLLNVLPQYVSVSTTTTPKTLDATVTLSSTNEDSKYNIDRHEYFIQKETNSSRVSSYTGVSVTEQLTADKCEIPHTLATNYSHTNINPNKTPSGQFSGNTDIPSTREQTHSNDLNNYRVIDLTDDTVDIKNVIACPDKEKTSIAKVIGQKSNEKTASLRAVRIKAPSERQKSIITEPHFKKPYPENNNIISLKNLDIKKDVVPLAVQQFEITTTDEAKVVNFSSKSSTVSPDSSFSNSTSNVTTATSTPPCVVSENNEIVKENITISSSQIDTASSACDIALHLPCEPVGETHSLTCRVMDKGKSEIDITEINVAKSTPDLEKCPQKDDEDDSEDDVSLAIIVKQKQKEQMKTPVSAVSPTQISAVKDVKENIHADASFENISNIDLLKPLDKNNFQSADIIKNDPNLSHRFNVADEVKYKHTKKIKKPSLTVSIPATHVVEKLIESEFEGNKENTAVTESNCSKIEENLVEKSLEIEEKNNSHLESTDENKKASITENNQLNEHVSESNIQSKTIFEQKHEQDSNNVIARSYNDTPIHKIDAILTYGLSTKTQESKPDVIVSNNILPPKIKNATSSETEQKLNVVLNKDTIKNSNEAQPSQNDSFITPLRRSRRGKSLYIESSELSYDNKNCLDPGAEHRFPFTKKQLIFSKLLQDEENIVTQTETSQNDEFKEQSQGSLHENITHMCDNISSNKLIDKRKHSPHTKRKLKKKKAMIEELCLQKDDLKELSTETNNHSSFVSSEGEISCETNENKYKSTPVLKVKELALPSPSSEDKRLDLLDSHKNHKIRSKRKSYSFNVKDEVSYDKSKKIKTSIENETDLKSNSNVERNNISEEVNIPEVKCKAAARRGRSKSVFVKSSAPISYDPYDIDLDEVVQGNETNLKKQSFFRPLLRKNLNKSLSTNAPKDKDVKNVPSTSDSSYCDFKKDKEEKVVTLQIESIVETKGFVSDSDESAKSDEPLKKYVEEKEKKKSDIKYREKGVEESKISRKKHKKTVSEKPDKSHTNVGCEDTEEQIRSEQFMESFGFFSERKPRKSNLLATKKISETFHIIANESDDSFFKSKEKSSKKGLHENRKLADDEGNSKEYYAHKKNSKRGRKKKISPKIESSFCGVCKKDFRRPDNLLRHQMGLAHATRVSEVELKVKTAPLSDEDSNYLVIYKQQIDRLRYLQDTINRRKKYCKSVEKIALPTLEEVITDVTRTVRQQQVARRGLSRDEALFLDCCELLNASHKDDGSGRAKDTSNISCYSCAQTSAECLNSLEKRINEHLDEKCDDGDVDSITAQDILESEEVRNLENDLISGLKEAACANSFNGNKINPIFTQDVDVKTKEDIDNVIIAKDSETESQFRESKSKKALEIKEKMYPDIIEDIDMFEDKFDKIKRKCRSQAAKQTQYVETSISLKSRKKVEKQKRRKSPKKNSHSAVPTKAALKGFEGVKVSILTSEINMSSILPPSSTPLKKKKRSNSKRKRERKHHGDTKYDPDHKSKELQKKVDVYEFMDNDDAELFEFRPSTLMERFKSISNKDAPSTSKSQPDIDPDLSSESASDGDDFVYMSDDYVCSDAETENSLLSCETGNNKSLPEVRKPVTPPKKRDTTEKSAVMGKIFKHNAVRTEKKPTKAKEPVRPKANLDQLFDSLLEEEPSSSILAKSSLSPKRGDYDLYNIESPLTQNDTQSEANKSNRDLEEDLDDSEAEPPRKYTRSPSPIPYTGLILHSKKRKSSTSPRKKRLSFEEEDNYSVKLSPSTSKTPDDTNASSSVDNRKMDLKHTSHKKKKYANINDSTSKRRNTYSPNYDDDSLLRVDNATPTDEDYLTYKKRKHKDKVLHNKSPKMSHKTLTNSYDNNDRFLDDSEAGVATQRARRKCTVGKQNVLAETWSSESEPDGIPRRPNSVDSVVAGLSRKKKSRKRDNHTPGSRKSTARPALFPKRGEIGGSCRNSSEVISRVVPTTRPSAVGPSSSKVRPRPPPYYWSDEEEEQEHVQQHGWIVGDSHKKLVTMLAHAKGKRNNDDKRHFVD</sequence>
<feature type="compositionally biased region" description="Basic and acidic residues" evidence="2">
    <location>
        <begin position="3392"/>
        <end position="3408"/>
    </location>
</feature>
<feature type="compositionally biased region" description="Acidic residues" evidence="2">
    <location>
        <begin position="3347"/>
        <end position="3360"/>
    </location>
</feature>
<feature type="region of interest" description="Disordered" evidence="2">
    <location>
        <begin position="2037"/>
        <end position="2056"/>
    </location>
</feature>
<evidence type="ECO:0000313" key="5">
    <source>
        <dbReference type="Proteomes" id="UP001497472"/>
    </source>
</evidence>
<protein>
    <recommendedName>
        <fullName evidence="3">C2H2-type domain-containing protein</fullName>
    </recommendedName>
</protein>
<name>A0AAV1K240_9NEOP</name>
<reference evidence="4 5" key="1">
    <citation type="submission" date="2023-11" db="EMBL/GenBank/DDBJ databases">
        <authorList>
            <person name="Okamura Y."/>
        </authorList>
    </citation>
    <scope>NUCLEOTIDE SEQUENCE [LARGE SCALE GENOMIC DNA]</scope>
</reference>
<feature type="compositionally biased region" description="Basic residues" evidence="2">
    <location>
        <begin position="879"/>
        <end position="888"/>
    </location>
</feature>
<feature type="compositionally biased region" description="Polar residues" evidence="2">
    <location>
        <begin position="1601"/>
        <end position="1664"/>
    </location>
</feature>
<keyword evidence="1" id="KW-0863">Zinc-finger</keyword>
<feature type="region of interest" description="Disordered" evidence="2">
    <location>
        <begin position="2785"/>
        <end position="2824"/>
    </location>
</feature>
<feature type="compositionally biased region" description="Basic and acidic residues" evidence="2">
    <location>
        <begin position="1029"/>
        <end position="1044"/>
    </location>
</feature>
<feature type="compositionally biased region" description="Basic residues" evidence="2">
    <location>
        <begin position="750"/>
        <end position="768"/>
    </location>
</feature>
<evidence type="ECO:0000313" key="4">
    <source>
        <dbReference type="EMBL" id="CAK1554757.1"/>
    </source>
</evidence>
<feature type="compositionally biased region" description="Low complexity" evidence="2">
    <location>
        <begin position="3454"/>
        <end position="3465"/>
    </location>
</feature>
<feature type="domain" description="C2H2-type" evidence="3">
    <location>
        <begin position="193"/>
        <end position="221"/>
    </location>
</feature>
<feature type="region of interest" description="Disordered" evidence="2">
    <location>
        <begin position="798"/>
        <end position="975"/>
    </location>
</feature>
<feature type="region of interest" description="Disordered" evidence="2">
    <location>
        <begin position="1143"/>
        <end position="1166"/>
    </location>
</feature>
<proteinExistence type="predicted"/>
<feature type="compositionally biased region" description="Polar residues" evidence="2">
    <location>
        <begin position="3331"/>
        <end position="3344"/>
    </location>
</feature>
<feature type="compositionally biased region" description="Basic residues" evidence="2">
    <location>
        <begin position="3269"/>
        <end position="3287"/>
    </location>
</feature>
<accession>A0AAV1K240</accession>
<keyword evidence="5" id="KW-1185">Reference proteome</keyword>
<feature type="compositionally biased region" description="Basic and acidic residues" evidence="2">
    <location>
        <begin position="3422"/>
        <end position="3436"/>
    </location>
</feature>
<evidence type="ECO:0000259" key="3">
    <source>
        <dbReference type="PROSITE" id="PS50157"/>
    </source>
</evidence>
<feature type="compositionally biased region" description="Basic and acidic residues" evidence="2">
    <location>
        <begin position="2785"/>
        <end position="2797"/>
    </location>
</feature>
<feature type="compositionally biased region" description="Basic and acidic residues" evidence="2">
    <location>
        <begin position="2805"/>
        <end position="2814"/>
    </location>
</feature>
<feature type="compositionally biased region" description="Basic residues" evidence="2">
    <location>
        <begin position="803"/>
        <end position="819"/>
    </location>
</feature>
<feature type="compositionally biased region" description="Basic residues" evidence="2">
    <location>
        <begin position="2900"/>
        <end position="2911"/>
    </location>
</feature>
<organism evidence="4 5">
    <name type="scientific">Leptosia nina</name>
    <dbReference type="NCBI Taxonomy" id="320188"/>
    <lineage>
        <taxon>Eukaryota</taxon>
        <taxon>Metazoa</taxon>
        <taxon>Ecdysozoa</taxon>
        <taxon>Arthropoda</taxon>
        <taxon>Hexapoda</taxon>
        <taxon>Insecta</taxon>
        <taxon>Pterygota</taxon>
        <taxon>Neoptera</taxon>
        <taxon>Endopterygota</taxon>
        <taxon>Lepidoptera</taxon>
        <taxon>Glossata</taxon>
        <taxon>Ditrysia</taxon>
        <taxon>Papilionoidea</taxon>
        <taxon>Pieridae</taxon>
        <taxon>Pierinae</taxon>
        <taxon>Leptosia</taxon>
    </lineage>
</organism>
<feature type="compositionally biased region" description="Polar residues" evidence="2">
    <location>
        <begin position="833"/>
        <end position="863"/>
    </location>
</feature>
<feature type="region of interest" description="Disordered" evidence="2">
    <location>
        <begin position="1029"/>
        <end position="1059"/>
    </location>
</feature>
<comment type="caution">
    <text evidence="4">The sequence shown here is derived from an EMBL/GenBank/DDBJ whole genome shotgun (WGS) entry which is preliminary data.</text>
</comment>
<feature type="compositionally biased region" description="Polar residues" evidence="2">
    <location>
        <begin position="953"/>
        <end position="965"/>
    </location>
</feature>
<dbReference type="GO" id="GO:0008270">
    <property type="term" value="F:zinc ion binding"/>
    <property type="evidence" value="ECO:0007669"/>
    <property type="project" value="UniProtKB-KW"/>
</dbReference>
<dbReference type="InterPro" id="IPR013087">
    <property type="entry name" value="Znf_C2H2_type"/>
</dbReference>
<feature type="compositionally biased region" description="Basic residues" evidence="2">
    <location>
        <begin position="3213"/>
        <end position="3231"/>
    </location>
</feature>
<feature type="region of interest" description="Disordered" evidence="2">
    <location>
        <begin position="3331"/>
        <end position="3360"/>
    </location>
</feature>
<gene>
    <name evidence="4" type="ORF">LNINA_LOCUS13629</name>
</gene>
<feature type="compositionally biased region" description="Low complexity" evidence="2">
    <location>
        <begin position="866"/>
        <end position="878"/>
    </location>
</feature>
<feature type="compositionally biased region" description="Basic and acidic residues" evidence="2">
    <location>
        <begin position="3288"/>
        <end position="3299"/>
    </location>
</feature>
<evidence type="ECO:0000256" key="2">
    <source>
        <dbReference type="SAM" id="MobiDB-lite"/>
    </source>
</evidence>
<feature type="compositionally biased region" description="Basic residues" evidence="2">
    <location>
        <begin position="3710"/>
        <end position="3719"/>
    </location>
</feature>
<feature type="compositionally biased region" description="Basic residues" evidence="2">
    <location>
        <begin position="3625"/>
        <end position="3644"/>
    </location>
</feature>
<dbReference type="Proteomes" id="UP001497472">
    <property type="component" value="Unassembled WGS sequence"/>
</dbReference>
<feature type="compositionally biased region" description="Acidic residues" evidence="2">
    <location>
        <begin position="3495"/>
        <end position="3504"/>
    </location>
</feature>
<dbReference type="PROSITE" id="PS00028">
    <property type="entry name" value="ZINC_FINGER_C2H2_1"/>
    <property type="match status" value="2"/>
</dbReference>
<feature type="compositionally biased region" description="Polar residues" evidence="2">
    <location>
        <begin position="3550"/>
        <end position="3569"/>
    </location>
</feature>
<evidence type="ECO:0000256" key="1">
    <source>
        <dbReference type="PROSITE-ProRule" id="PRU00042"/>
    </source>
</evidence>
<feature type="compositionally biased region" description="Polar residues" evidence="2">
    <location>
        <begin position="114"/>
        <end position="124"/>
    </location>
</feature>
<feature type="region of interest" description="Disordered" evidence="2">
    <location>
        <begin position="3204"/>
        <end position="3237"/>
    </location>
</feature>
<feature type="region of interest" description="Disordered" evidence="2">
    <location>
        <begin position="112"/>
        <end position="176"/>
    </location>
</feature>
<feature type="compositionally biased region" description="Basic and acidic residues" evidence="2">
    <location>
        <begin position="2874"/>
        <end position="2899"/>
    </location>
</feature>
<feature type="compositionally biased region" description="Polar residues" evidence="2">
    <location>
        <begin position="3759"/>
        <end position="3770"/>
    </location>
</feature>
<feature type="compositionally biased region" description="Low complexity" evidence="2">
    <location>
        <begin position="3259"/>
        <end position="3268"/>
    </location>
</feature>
<feature type="region of interest" description="Disordered" evidence="2">
    <location>
        <begin position="1583"/>
        <end position="1664"/>
    </location>
</feature>
<keyword evidence="1" id="KW-0862">Zinc</keyword>
<feature type="region of interest" description="Disordered" evidence="2">
    <location>
        <begin position="2874"/>
        <end position="2911"/>
    </location>
</feature>
<feature type="compositionally biased region" description="Polar residues" evidence="2">
    <location>
        <begin position="3477"/>
        <end position="3489"/>
    </location>
</feature>
<feature type="region of interest" description="Disordered" evidence="2">
    <location>
        <begin position="3382"/>
        <end position="3658"/>
    </location>
</feature>
<feature type="compositionally biased region" description="Basic and acidic residues" evidence="2">
    <location>
        <begin position="1148"/>
        <end position="1159"/>
    </location>
</feature>
<feature type="region of interest" description="Disordered" evidence="2">
    <location>
        <begin position="3259"/>
        <end position="3299"/>
    </location>
</feature>
<dbReference type="SMART" id="SM00355">
    <property type="entry name" value="ZnF_C2H2"/>
    <property type="match status" value="5"/>
</dbReference>
<keyword evidence="1" id="KW-0479">Metal-binding</keyword>
<feature type="region of interest" description="Disordered" evidence="2">
    <location>
        <begin position="749"/>
        <end position="771"/>
    </location>
</feature>
<dbReference type="PROSITE" id="PS50157">
    <property type="entry name" value="ZINC_FINGER_C2H2_2"/>
    <property type="match status" value="2"/>
</dbReference>
<feature type="compositionally biased region" description="Low complexity" evidence="2">
    <location>
        <begin position="936"/>
        <end position="945"/>
    </location>
</feature>
<feature type="region of interest" description="Disordered" evidence="2">
    <location>
        <begin position="3680"/>
        <end position="3792"/>
    </location>
</feature>